<dbReference type="AlphaFoldDB" id="A0AAV7UI88"/>
<gene>
    <name evidence="1" type="ORF">NDU88_005509</name>
</gene>
<evidence type="ECO:0000313" key="1">
    <source>
        <dbReference type="EMBL" id="KAJ1188752.1"/>
    </source>
</evidence>
<accession>A0AAV7UI88</accession>
<sequence>MHVLRARRRGPPLLKCDADIPFSASRGRRRAAQFHILQFSSLGAVLILYRSNHVPRCSPAQMEQAGRRQVKLRVAPLACAAAVRPEGPESGGRQCVEPKRLELAAPPKHLCQCLI</sequence>
<keyword evidence="2" id="KW-1185">Reference proteome</keyword>
<proteinExistence type="predicted"/>
<organism evidence="1 2">
    <name type="scientific">Pleurodeles waltl</name>
    <name type="common">Iberian ribbed newt</name>
    <dbReference type="NCBI Taxonomy" id="8319"/>
    <lineage>
        <taxon>Eukaryota</taxon>
        <taxon>Metazoa</taxon>
        <taxon>Chordata</taxon>
        <taxon>Craniata</taxon>
        <taxon>Vertebrata</taxon>
        <taxon>Euteleostomi</taxon>
        <taxon>Amphibia</taxon>
        <taxon>Batrachia</taxon>
        <taxon>Caudata</taxon>
        <taxon>Salamandroidea</taxon>
        <taxon>Salamandridae</taxon>
        <taxon>Pleurodelinae</taxon>
        <taxon>Pleurodeles</taxon>
    </lineage>
</organism>
<name>A0AAV7UI88_PLEWA</name>
<dbReference type="Proteomes" id="UP001066276">
    <property type="component" value="Chromosome 3_1"/>
</dbReference>
<comment type="caution">
    <text evidence="1">The sequence shown here is derived from an EMBL/GenBank/DDBJ whole genome shotgun (WGS) entry which is preliminary data.</text>
</comment>
<reference evidence="1" key="1">
    <citation type="journal article" date="2022" name="bioRxiv">
        <title>Sequencing and chromosome-scale assembly of the giantPleurodeles waltlgenome.</title>
        <authorList>
            <person name="Brown T."/>
            <person name="Elewa A."/>
            <person name="Iarovenko S."/>
            <person name="Subramanian E."/>
            <person name="Araus A.J."/>
            <person name="Petzold A."/>
            <person name="Susuki M."/>
            <person name="Suzuki K.-i.T."/>
            <person name="Hayashi T."/>
            <person name="Toyoda A."/>
            <person name="Oliveira C."/>
            <person name="Osipova E."/>
            <person name="Leigh N.D."/>
            <person name="Simon A."/>
            <person name="Yun M.H."/>
        </authorList>
    </citation>
    <scope>NUCLEOTIDE SEQUENCE</scope>
    <source>
        <strain evidence="1">20211129_DDA</strain>
        <tissue evidence="1">Liver</tissue>
    </source>
</reference>
<protein>
    <submittedName>
        <fullName evidence="1">Uncharacterized protein</fullName>
    </submittedName>
</protein>
<dbReference type="EMBL" id="JANPWB010000005">
    <property type="protein sequence ID" value="KAJ1188752.1"/>
    <property type="molecule type" value="Genomic_DNA"/>
</dbReference>
<evidence type="ECO:0000313" key="2">
    <source>
        <dbReference type="Proteomes" id="UP001066276"/>
    </source>
</evidence>